<evidence type="ECO:0000256" key="6">
    <source>
        <dbReference type="RuleBase" id="RU362007"/>
    </source>
</evidence>
<keyword evidence="3 6" id="KW-0547">Nucleotide-binding</keyword>
<dbReference type="PRINTS" id="PR00475">
    <property type="entry name" value="HEXOKINASE"/>
</dbReference>
<dbReference type="GO" id="GO:0005829">
    <property type="term" value="C:cytosol"/>
    <property type="evidence" value="ECO:0007669"/>
    <property type="project" value="TreeGrafter"/>
</dbReference>
<name>A0A9W4IY34_9EURO</name>
<feature type="domain" description="Hexokinase N-terminal" evidence="8">
    <location>
        <begin position="7"/>
        <end position="226"/>
    </location>
</feature>
<organism evidence="10 11">
    <name type="scientific">Penicillium salamii</name>
    <dbReference type="NCBI Taxonomy" id="1612424"/>
    <lineage>
        <taxon>Eukaryota</taxon>
        <taxon>Fungi</taxon>
        <taxon>Dikarya</taxon>
        <taxon>Ascomycota</taxon>
        <taxon>Pezizomycotina</taxon>
        <taxon>Eurotiomycetes</taxon>
        <taxon>Eurotiomycetidae</taxon>
        <taxon>Eurotiales</taxon>
        <taxon>Aspergillaceae</taxon>
        <taxon>Penicillium</taxon>
    </lineage>
</organism>
<sequence>MSVNLELEDYIQPLRVGIETLYDLSCRLSDSYTKLAAESPDHFIPMAITQLPTGHETGRYLAVYVGLSYLRVAFIDLLGDRQIEGHARVRRTLEKAWPIEEHLRKDHSADLFTWIGDCIAEVVADRLANPSEERIDQITTGISFCLPIKQDSLDEAILMPTGKGFSLSSDLNLRQSLLNGYERHTYSSHGDEANVPAKRRRLFSLPKLKVAVMINDTTATLASLAYSIPSLPNTRVVMGLIVGAGCNTTVPMKLSNLHGSKAKNILEKHPDAEEALVSTEWTLSTAAAPFDELGIRTKWDHQLDRHCKRPGFQPMEYMIGGSYTGELVRVVCYDWFHRALGIQRSFLPVKLVEEYSLSTDFLSIVVAPSQSDERLSTELSKTLQPPENSDWVWSAAYARAVRTIASAVQDRAASLVASAVVGLLDCTNEVKLSNSNKETNGRNGSAEPQGTENTDSPLALASTPDWSRGPEELAVAFSGGVIQHYPHYKEAVQRCVDRLLLRAGPQAGGKSVFLREASDGGLIGTGVLAGTASGEIGEIKVTITSPSTCQRSL</sequence>
<proteinExistence type="inferred from homology"/>
<dbReference type="Gene3D" id="3.40.367.20">
    <property type="match status" value="1"/>
</dbReference>
<dbReference type="GO" id="GO:0006096">
    <property type="term" value="P:glycolytic process"/>
    <property type="evidence" value="ECO:0007669"/>
    <property type="project" value="UniProtKB-KW"/>
</dbReference>
<dbReference type="GO" id="GO:0019158">
    <property type="term" value="F:mannokinase activity"/>
    <property type="evidence" value="ECO:0007669"/>
    <property type="project" value="TreeGrafter"/>
</dbReference>
<gene>
    <name evidence="10" type="ORF">PSALAMII_LOCUS3582</name>
</gene>
<dbReference type="InterPro" id="IPR001312">
    <property type="entry name" value="Hexokinase"/>
</dbReference>
<keyword evidence="5 6" id="KW-0067">ATP-binding</keyword>
<reference evidence="10" key="1">
    <citation type="submission" date="2021-07" db="EMBL/GenBank/DDBJ databases">
        <authorList>
            <person name="Branca A.L. A."/>
        </authorList>
    </citation>
    <scope>NUCLEOTIDE SEQUENCE</scope>
</reference>
<keyword evidence="2 6" id="KW-0808">Transferase</keyword>
<keyword evidence="6" id="KW-0324">Glycolysis</keyword>
<evidence type="ECO:0000256" key="2">
    <source>
        <dbReference type="ARBA" id="ARBA00022679"/>
    </source>
</evidence>
<dbReference type="InterPro" id="IPR022673">
    <property type="entry name" value="Hexokinase_C"/>
</dbReference>
<dbReference type="GO" id="GO:0005524">
    <property type="term" value="F:ATP binding"/>
    <property type="evidence" value="ECO:0007669"/>
    <property type="project" value="UniProtKB-UniRule"/>
</dbReference>
<accession>A0A9W4IY34</accession>
<evidence type="ECO:0000256" key="4">
    <source>
        <dbReference type="ARBA" id="ARBA00022777"/>
    </source>
</evidence>
<feature type="compositionally biased region" description="Polar residues" evidence="7">
    <location>
        <begin position="433"/>
        <end position="456"/>
    </location>
</feature>
<dbReference type="Proteomes" id="UP001152592">
    <property type="component" value="Unassembled WGS sequence"/>
</dbReference>
<dbReference type="GO" id="GO:0001678">
    <property type="term" value="P:intracellular glucose homeostasis"/>
    <property type="evidence" value="ECO:0007669"/>
    <property type="project" value="InterPro"/>
</dbReference>
<evidence type="ECO:0000259" key="9">
    <source>
        <dbReference type="Pfam" id="PF03727"/>
    </source>
</evidence>
<evidence type="ECO:0000256" key="1">
    <source>
        <dbReference type="ARBA" id="ARBA00009225"/>
    </source>
</evidence>
<dbReference type="GO" id="GO:0005739">
    <property type="term" value="C:mitochondrion"/>
    <property type="evidence" value="ECO:0007669"/>
    <property type="project" value="TreeGrafter"/>
</dbReference>
<dbReference type="AlphaFoldDB" id="A0A9W4IY34"/>
<feature type="domain" description="Hexokinase C-terminal" evidence="9">
    <location>
        <begin position="238"/>
        <end position="529"/>
    </location>
</feature>
<dbReference type="EC" id="2.7.1.-" evidence="6"/>
<feature type="region of interest" description="Disordered" evidence="7">
    <location>
        <begin position="433"/>
        <end position="458"/>
    </location>
</feature>
<dbReference type="PANTHER" id="PTHR19443">
    <property type="entry name" value="HEXOKINASE"/>
    <property type="match status" value="1"/>
</dbReference>
<evidence type="ECO:0000313" key="11">
    <source>
        <dbReference type="Proteomes" id="UP001152592"/>
    </source>
</evidence>
<dbReference type="CDD" id="cd24000">
    <property type="entry name" value="ASKHA_NBD_HK"/>
    <property type="match status" value="1"/>
</dbReference>
<dbReference type="Pfam" id="PF00349">
    <property type="entry name" value="Hexokinase_1"/>
    <property type="match status" value="1"/>
</dbReference>
<evidence type="ECO:0000256" key="5">
    <source>
        <dbReference type="ARBA" id="ARBA00022840"/>
    </source>
</evidence>
<evidence type="ECO:0000256" key="3">
    <source>
        <dbReference type="ARBA" id="ARBA00022741"/>
    </source>
</evidence>
<dbReference type="GO" id="GO:0004340">
    <property type="term" value="F:glucokinase activity"/>
    <property type="evidence" value="ECO:0007669"/>
    <property type="project" value="TreeGrafter"/>
</dbReference>
<dbReference type="Pfam" id="PF03727">
    <property type="entry name" value="Hexokinase_2"/>
    <property type="match status" value="1"/>
</dbReference>
<protein>
    <recommendedName>
        <fullName evidence="6">Phosphotransferase</fullName>
        <ecNumber evidence="6">2.7.1.-</ecNumber>
    </recommendedName>
</protein>
<dbReference type="EMBL" id="CAJVPD010000166">
    <property type="protein sequence ID" value="CAG8360276.1"/>
    <property type="molecule type" value="Genomic_DNA"/>
</dbReference>
<dbReference type="InterPro" id="IPR022672">
    <property type="entry name" value="Hexokinase_N"/>
</dbReference>
<evidence type="ECO:0000256" key="7">
    <source>
        <dbReference type="SAM" id="MobiDB-lite"/>
    </source>
</evidence>
<dbReference type="PROSITE" id="PS51748">
    <property type="entry name" value="HEXOKINASE_2"/>
    <property type="match status" value="1"/>
</dbReference>
<dbReference type="OrthoDB" id="7042322at2759"/>
<dbReference type="SUPFAM" id="SSF53067">
    <property type="entry name" value="Actin-like ATPase domain"/>
    <property type="match status" value="2"/>
</dbReference>
<dbReference type="InterPro" id="IPR043129">
    <property type="entry name" value="ATPase_NBD"/>
</dbReference>
<evidence type="ECO:0000259" key="8">
    <source>
        <dbReference type="Pfam" id="PF00349"/>
    </source>
</evidence>
<dbReference type="GO" id="GO:0005536">
    <property type="term" value="F:D-glucose binding"/>
    <property type="evidence" value="ECO:0007669"/>
    <property type="project" value="InterPro"/>
</dbReference>
<evidence type="ECO:0000313" key="10">
    <source>
        <dbReference type="EMBL" id="CAG8360276.1"/>
    </source>
</evidence>
<dbReference type="GO" id="GO:0006006">
    <property type="term" value="P:glucose metabolic process"/>
    <property type="evidence" value="ECO:0007669"/>
    <property type="project" value="TreeGrafter"/>
</dbReference>
<comment type="caution">
    <text evidence="10">The sequence shown here is derived from an EMBL/GenBank/DDBJ whole genome shotgun (WGS) entry which is preliminary data.</text>
</comment>
<comment type="similarity">
    <text evidence="1 6">Belongs to the hexokinase family.</text>
</comment>
<keyword evidence="4 6" id="KW-0418">Kinase</keyword>
<dbReference type="Gene3D" id="3.30.420.40">
    <property type="match status" value="1"/>
</dbReference>
<dbReference type="GO" id="GO:0008865">
    <property type="term" value="F:fructokinase activity"/>
    <property type="evidence" value="ECO:0007669"/>
    <property type="project" value="TreeGrafter"/>
</dbReference>
<dbReference type="PANTHER" id="PTHR19443:SF29">
    <property type="entry name" value="PHOSPHOTRANSFERASE"/>
    <property type="match status" value="1"/>
</dbReference>
<dbReference type="GO" id="GO:0006013">
    <property type="term" value="P:mannose metabolic process"/>
    <property type="evidence" value="ECO:0007669"/>
    <property type="project" value="TreeGrafter"/>
</dbReference>